<organism evidence="2 3">
    <name type="scientific">Dorcoceras hygrometricum</name>
    <dbReference type="NCBI Taxonomy" id="472368"/>
    <lineage>
        <taxon>Eukaryota</taxon>
        <taxon>Viridiplantae</taxon>
        <taxon>Streptophyta</taxon>
        <taxon>Embryophyta</taxon>
        <taxon>Tracheophyta</taxon>
        <taxon>Spermatophyta</taxon>
        <taxon>Magnoliopsida</taxon>
        <taxon>eudicotyledons</taxon>
        <taxon>Gunneridae</taxon>
        <taxon>Pentapetalae</taxon>
        <taxon>asterids</taxon>
        <taxon>lamiids</taxon>
        <taxon>Lamiales</taxon>
        <taxon>Gesneriaceae</taxon>
        <taxon>Didymocarpoideae</taxon>
        <taxon>Trichosporeae</taxon>
        <taxon>Loxocarpinae</taxon>
        <taxon>Dorcoceras</taxon>
    </lineage>
</organism>
<accession>A0A2Z7CFE5</accession>
<evidence type="ECO:0000313" key="3">
    <source>
        <dbReference type="Proteomes" id="UP000250235"/>
    </source>
</evidence>
<dbReference type="AlphaFoldDB" id="A0A2Z7CFE5"/>
<protein>
    <submittedName>
        <fullName evidence="2">Nck-associated protein</fullName>
    </submittedName>
</protein>
<feature type="region of interest" description="Disordered" evidence="1">
    <location>
        <begin position="27"/>
        <end position="56"/>
    </location>
</feature>
<reference evidence="2 3" key="1">
    <citation type="journal article" date="2015" name="Proc. Natl. Acad. Sci. U.S.A.">
        <title>The resurrection genome of Boea hygrometrica: A blueprint for survival of dehydration.</title>
        <authorList>
            <person name="Xiao L."/>
            <person name="Yang G."/>
            <person name="Zhang L."/>
            <person name="Yang X."/>
            <person name="Zhao S."/>
            <person name="Ji Z."/>
            <person name="Zhou Q."/>
            <person name="Hu M."/>
            <person name="Wang Y."/>
            <person name="Chen M."/>
            <person name="Xu Y."/>
            <person name="Jin H."/>
            <person name="Xiao X."/>
            <person name="Hu G."/>
            <person name="Bao F."/>
            <person name="Hu Y."/>
            <person name="Wan P."/>
            <person name="Li L."/>
            <person name="Deng X."/>
            <person name="Kuang T."/>
            <person name="Xiang C."/>
            <person name="Zhu J.K."/>
            <person name="Oliver M.J."/>
            <person name="He Y."/>
        </authorList>
    </citation>
    <scope>NUCLEOTIDE SEQUENCE [LARGE SCALE GENOMIC DNA]</scope>
    <source>
        <strain evidence="3">cv. XS01</strain>
    </source>
</reference>
<evidence type="ECO:0000313" key="2">
    <source>
        <dbReference type="EMBL" id="KZV43223.1"/>
    </source>
</evidence>
<gene>
    <name evidence="2" type="ORF">F511_39756</name>
</gene>
<keyword evidence="3" id="KW-1185">Reference proteome</keyword>
<name>A0A2Z7CFE5_9LAMI</name>
<dbReference type="Proteomes" id="UP000250235">
    <property type="component" value="Unassembled WGS sequence"/>
</dbReference>
<sequence length="100" mass="11012">MRDPELVSEPGSGGVIACCVELISHTSSLGHNSDDRRASRGHSSRELMTPDLEGHRSARSAINSIHELALRDQESAILARSQGIFLVIDLRKYMPQDVFL</sequence>
<evidence type="ECO:0000256" key="1">
    <source>
        <dbReference type="SAM" id="MobiDB-lite"/>
    </source>
</evidence>
<proteinExistence type="predicted"/>
<dbReference type="EMBL" id="KQ998167">
    <property type="protein sequence ID" value="KZV43223.1"/>
    <property type="molecule type" value="Genomic_DNA"/>
</dbReference>